<dbReference type="STRING" id="529884.Rhola_00000910"/>
<evidence type="ECO:0000256" key="1">
    <source>
        <dbReference type="ARBA" id="ARBA00000085"/>
    </source>
</evidence>
<dbReference type="InterPro" id="IPR050482">
    <property type="entry name" value="Sensor_HK_TwoCompSys"/>
</dbReference>
<dbReference type="HOGENOM" id="CLU_760485_0_0_11"/>
<gene>
    <name evidence="8" type="ORF">Rhola_00000910</name>
</gene>
<dbReference type="Gene3D" id="3.30.565.10">
    <property type="entry name" value="Histidine kinase-like ATPase, C-terminal domain"/>
    <property type="match status" value="1"/>
</dbReference>
<comment type="catalytic activity">
    <reaction evidence="1">
        <text>ATP + protein L-histidine = ADP + protein N-phospho-L-histidine.</text>
        <dbReference type="EC" id="2.7.13.3"/>
    </reaction>
</comment>
<keyword evidence="6" id="KW-0812">Transmembrane</keyword>
<feature type="transmembrane region" description="Helical" evidence="6">
    <location>
        <begin position="53"/>
        <end position="73"/>
    </location>
</feature>
<dbReference type="OrthoDB" id="227596at2"/>
<feature type="transmembrane region" description="Helical" evidence="6">
    <location>
        <begin position="85"/>
        <end position="103"/>
    </location>
</feature>
<keyword evidence="6" id="KW-1133">Transmembrane helix</keyword>
<evidence type="ECO:0000256" key="3">
    <source>
        <dbReference type="ARBA" id="ARBA00022679"/>
    </source>
</evidence>
<reference evidence="8 9" key="1">
    <citation type="journal article" date="2014" name="Int. J. Syst. Evol. Microbiol.">
        <title>Rhodoluna lacicola gen. nov., sp. nov., a planktonic freshwater bacterium with stream-lined genome.</title>
        <authorList>
            <person name="Hahn M."/>
            <person name="Schmidt J."/>
            <person name="Taipale S.J."/>
            <person name="Doolittle W.F."/>
            <person name="Koll U."/>
        </authorList>
    </citation>
    <scope>NUCLEOTIDE SEQUENCE [LARGE SCALE GENOMIC DNA]</scope>
    <source>
        <strain evidence="8 9">MWH-Ta8</strain>
    </source>
</reference>
<dbReference type="Proteomes" id="UP000067708">
    <property type="component" value="Chromosome"/>
</dbReference>
<evidence type="ECO:0000313" key="8">
    <source>
        <dbReference type="EMBL" id="AIC46921.1"/>
    </source>
</evidence>
<keyword evidence="3" id="KW-0808">Transferase</keyword>
<sequence length="364" mass="40953">MKILKNLRFAFSPWPFKPVAVTTVTTAFLFMVVSAVVVSLSEQSGVGARGQNAPWIFAMAALCFGFGYSVIYLGDLISKKLKKMYALVYHLTAIAFSAITVLVREILTSDTTPDYWQEPISKIRLFVVVIFLFYFLHASFGISNSRIAEEAKQAKEAKAALEVQRGRLIDSQEQTRKEIADFLHDRLQSDLVVLGIQINRATESMPVESKEVANAFVEEIERIRQIDVREASRALAPELDGPGIAPALNDLSRQYLSVFDVKIQVDQKEKITKQQRLAIYRIVEQALLNAAKHGSPRNIEIVVKIEDDMIRIWVTNDGRELAQQLVAGAGFAIIDTWVSQYRGQWTVKKVDTNTTLWAEFPIAQ</sequence>
<evidence type="ECO:0000256" key="6">
    <source>
        <dbReference type="SAM" id="Phobius"/>
    </source>
</evidence>
<keyword evidence="5" id="KW-0902">Two-component regulatory system</keyword>
<feature type="transmembrane region" description="Helical" evidence="6">
    <location>
        <begin position="123"/>
        <end position="142"/>
    </location>
</feature>
<dbReference type="GO" id="GO:0004673">
    <property type="term" value="F:protein histidine kinase activity"/>
    <property type="evidence" value="ECO:0007669"/>
    <property type="project" value="UniProtKB-EC"/>
</dbReference>
<feature type="transmembrane region" description="Helical" evidence="6">
    <location>
        <begin position="20"/>
        <end position="41"/>
    </location>
</feature>
<dbReference type="PATRIC" id="fig|529884.3.peg.86"/>
<evidence type="ECO:0000256" key="2">
    <source>
        <dbReference type="ARBA" id="ARBA00012438"/>
    </source>
</evidence>
<accession>A0A060JAL1</accession>
<dbReference type="KEGG" id="rla:Rhola_00000910"/>
<keyword evidence="9" id="KW-1185">Reference proteome</keyword>
<keyword evidence="4 8" id="KW-0418">Kinase</keyword>
<dbReference type="RefSeq" id="WP_038501607.1">
    <property type="nucleotide sequence ID" value="NZ_CP007490.1"/>
</dbReference>
<dbReference type="PANTHER" id="PTHR24421">
    <property type="entry name" value="NITRATE/NITRITE SENSOR PROTEIN NARX-RELATED"/>
    <property type="match status" value="1"/>
</dbReference>
<evidence type="ECO:0000256" key="5">
    <source>
        <dbReference type="ARBA" id="ARBA00023012"/>
    </source>
</evidence>
<dbReference type="PANTHER" id="PTHR24421:SF10">
    <property type="entry name" value="NITRATE_NITRITE SENSOR PROTEIN NARQ"/>
    <property type="match status" value="1"/>
</dbReference>
<dbReference type="EMBL" id="CP007490">
    <property type="protein sequence ID" value="AIC46921.1"/>
    <property type="molecule type" value="Genomic_DNA"/>
</dbReference>
<dbReference type="InterPro" id="IPR003594">
    <property type="entry name" value="HATPase_dom"/>
</dbReference>
<organism evidence="8 9">
    <name type="scientific">Rhodoluna lacicola</name>
    <dbReference type="NCBI Taxonomy" id="529884"/>
    <lineage>
        <taxon>Bacteria</taxon>
        <taxon>Bacillati</taxon>
        <taxon>Actinomycetota</taxon>
        <taxon>Actinomycetes</taxon>
        <taxon>Micrococcales</taxon>
        <taxon>Microbacteriaceae</taxon>
        <taxon>Luna cluster</taxon>
        <taxon>Luna-1 subcluster</taxon>
        <taxon>Rhodoluna</taxon>
    </lineage>
</organism>
<protein>
    <recommendedName>
        <fullName evidence="2">histidine kinase</fullName>
        <ecNumber evidence="2">2.7.13.3</ecNumber>
    </recommendedName>
</protein>
<dbReference type="eggNOG" id="COG4585">
    <property type="taxonomic scope" value="Bacteria"/>
</dbReference>
<evidence type="ECO:0000313" key="9">
    <source>
        <dbReference type="Proteomes" id="UP000067708"/>
    </source>
</evidence>
<evidence type="ECO:0000259" key="7">
    <source>
        <dbReference type="Pfam" id="PF02518"/>
    </source>
</evidence>
<dbReference type="AlphaFoldDB" id="A0A060JAL1"/>
<dbReference type="GO" id="GO:0000160">
    <property type="term" value="P:phosphorelay signal transduction system"/>
    <property type="evidence" value="ECO:0007669"/>
    <property type="project" value="UniProtKB-KW"/>
</dbReference>
<name>A0A060JAL1_9MICO</name>
<evidence type="ECO:0000256" key="4">
    <source>
        <dbReference type="ARBA" id="ARBA00022777"/>
    </source>
</evidence>
<dbReference type="Pfam" id="PF02518">
    <property type="entry name" value="HATPase_c"/>
    <property type="match status" value="1"/>
</dbReference>
<dbReference type="SUPFAM" id="SSF55874">
    <property type="entry name" value="ATPase domain of HSP90 chaperone/DNA topoisomerase II/histidine kinase"/>
    <property type="match status" value="1"/>
</dbReference>
<dbReference type="InterPro" id="IPR036890">
    <property type="entry name" value="HATPase_C_sf"/>
</dbReference>
<proteinExistence type="predicted"/>
<dbReference type="EC" id="2.7.13.3" evidence="2"/>
<feature type="domain" description="Histidine kinase/HSP90-like ATPase" evidence="7">
    <location>
        <begin position="277"/>
        <end position="363"/>
    </location>
</feature>
<keyword evidence="6" id="KW-0472">Membrane</keyword>